<dbReference type="SUPFAM" id="SSF53335">
    <property type="entry name" value="S-adenosyl-L-methionine-dependent methyltransferases"/>
    <property type="match status" value="1"/>
</dbReference>
<dbReference type="RefSeq" id="WP_268075517.1">
    <property type="nucleotide sequence ID" value="NZ_CP109965.1"/>
</dbReference>
<name>A0ABY7ANB7_9ALTE</name>
<proteinExistence type="predicted"/>
<protein>
    <submittedName>
        <fullName evidence="1">TylF/MycF family methyltransferase</fullName>
    </submittedName>
</protein>
<keyword evidence="2" id="KW-1185">Reference proteome</keyword>
<dbReference type="Proteomes" id="UP001163726">
    <property type="component" value="Chromosome"/>
</dbReference>
<reference evidence="1" key="1">
    <citation type="submission" date="2022-10" db="EMBL/GenBank/DDBJ databases">
        <title>Catenovulum adriacola sp. nov. isolated in the Harbour of Susak.</title>
        <authorList>
            <person name="Schoch T."/>
            <person name="Reich S.J."/>
            <person name="Stoeferle S."/>
            <person name="Flaiz M."/>
            <person name="Kazda M."/>
            <person name="Riedel C.U."/>
            <person name="Duerre P."/>
        </authorList>
    </citation>
    <scope>NUCLEOTIDE SEQUENCE</scope>
    <source>
        <strain evidence="1">TS8</strain>
    </source>
</reference>
<sequence>MEFTKNIEKTRNTEEQLNFYDQFNRFLNESPIPLLDKMRSPSVYTTRQVITRFIERYEIYNLVKTVPGNILECGVGSGYGLMTFAHLCSIFEATHYVRRIIGFDTFEGFVGFDEKDFGNKTKAEHMKVGGLKFDTYETLQESIRLYDMNRPLGHINKVELRKGDISETLPQYLKDDPSMVVSLLYLDMDLYKPTLDAINLIIKRMPKGAVIVFDELNHTDYPGETLAVMDSLGINNLRLRRFEYSPMLAYVVIGE</sequence>
<dbReference type="PANTHER" id="PTHR40036:SF1">
    <property type="entry name" value="MACROCIN O-METHYLTRANSFERASE"/>
    <property type="match status" value="1"/>
</dbReference>
<dbReference type="GO" id="GO:0032259">
    <property type="term" value="P:methylation"/>
    <property type="evidence" value="ECO:0007669"/>
    <property type="project" value="UniProtKB-KW"/>
</dbReference>
<evidence type="ECO:0000313" key="1">
    <source>
        <dbReference type="EMBL" id="WAJ71053.1"/>
    </source>
</evidence>
<keyword evidence="1" id="KW-0808">Transferase</keyword>
<dbReference type="Gene3D" id="3.40.50.150">
    <property type="entry name" value="Vaccinia Virus protein VP39"/>
    <property type="match status" value="1"/>
</dbReference>
<gene>
    <name evidence="1" type="ORF">OLW01_04410</name>
</gene>
<dbReference type="InterPro" id="IPR008884">
    <property type="entry name" value="TylF_MeTrfase"/>
</dbReference>
<keyword evidence="1" id="KW-0489">Methyltransferase</keyword>
<evidence type="ECO:0000313" key="2">
    <source>
        <dbReference type="Proteomes" id="UP001163726"/>
    </source>
</evidence>
<organism evidence="1 2">
    <name type="scientific">Catenovulum adriaticum</name>
    <dbReference type="NCBI Taxonomy" id="2984846"/>
    <lineage>
        <taxon>Bacteria</taxon>
        <taxon>Pseudomonadati</taxon>
        <taxon>Pseudomonadota</taxon>
        <taxon>Gammaproteobacteria</taxon>
        <taxon>Alteromonadales</taxon>
        <taxon>Alteromonadaceae</taxon>
        <taxon>Catenovulum</taxon>
    </lineage>
</organism>
<dbReference type="Pfam" id="PF05711">
    <property type="entry name" value="TylF"/>
    <property type="match status" value="1"/>
</dbReference>
<dbReference type="EMBL" id="CP109965">
    <property type="protein sequence ID" value="WAJ71053.1"/>
    <property type="molecule type" value="Genomic_DNA"/>
</dbReference>
<dbReference type="InterPro" id="IPR029063">
    <property type="entry name" value="SAM-dependent_MTases_sf"/>
</dbReference>
<dbReference type="GO" id="GO:0008168">
    <property type="term" value="F:methyltransferase activity"/>
    <property type="evidence" value="ECO:0007669"/>
    <property type="project" value="UniProtKB-KW"/>
</dbReference>
<accession>A0ABY7ANB7</accession>
<dbReference type="PANTHER" id="PTHR40036">
    <property type="entry name" value="MACROCIN O-METHYLTRANSFERASE"/>
    <property type="match status" value="1"/>
</dbReference>